<accession>A0A2R7Y4L6</accession>
<dbReference type="AlphaFoldDB" id="A0A2R7Y4L6"/>
<keyword evidence="6 9" id="KW-0143">Chaperone</keyword>
<dbReference type="HAMAP" id="MF_00307">
    <property type="entry name" value="PfdB"/>
    <property type="match status" value="1"/>
</dbReference>
<reference evidence="11" key="1">
    <citation type="submission" date="2017-04" db="EMBL/GenBank/DDBJ databases">
        <authorList>
            <person name="Afonso C.L."/>
            <person name="Miller P.J."/>
            <person name="Scott M.A."/>
            <person name="Spackman E."/>
            <person name="Goraichik I."/>
            <person name="Dimitrov K.M."/>
            <person name="Suarez D.L."/>
            <person name="Swayne D.E."/>
        </authorList>
    </citation>
    <scope>NUCLEOTIDE SEQUENCE</scope>
    <source>
        <strain evidence="11">NZ3</strain>
    </source>
</reference>
<evidence type="ECO:0000256" key="7">
    <source>
        <dbReference type="ARBA" id="ARBA00025077"/>
    </source>
</evidence>
<evidence type="ECO:0000256" key="5">
    <source>
        <dbReference type="ARBA" id="ARBA00022490"/>
    </source>
</evidence>
<evidence type="ECO:0000256" key="1">
    <source>
        <dbReference type="ARBA" id="ARBA00004496"/>
    </source>
</evidence>
<dbReference type="SUPFAM" id="SSF46579">
    <property type="entry name" value="Prefoldin"/>
    <property type="match status" value="1"/>
</dbReference>
<protein>
    <recommendedName>
        <fullName evidence="4 9">Prefoldin subunit beta</fullName>
    </recommendedName>
    <alternativeName>
        <fullName evidence="8 9">GimC subunit beta</fullName>
    </alternativeName>
</protein>
<gene>
    <name evidence="9" type="primary">pfdB</name>
    <name evidence="11" type="ORF">B7O98_07320</name>
</gene>
<dbReference type="NCBIfam" id="TIGR02338">
    <property type="entry name" value="gimC_beta"/>
    <property type="match status" value="1"/>
</dbReference>
<comment type="caution">
    <text evidence="11">The sequence shown here is derived from an EMBL/GenBank/DDBJ whole genome shotgun (WGS) entry which is preliminary data.</text>
</comment>
<evidence type="ECO:0000313" key="11">
    <source>
        <dbReference type="EMBL" id="PUA32454.1"/>
    </source>
</evidence>
<proteinExistence type="inferred from homology"/>
<name>A0A2R7Y4L6_9CREN</name>
<dbReference type="GO" id="GO:0051082">
    <property type="term" value="F:unfolded protein binding"/>
    <property type="evidence" value="ECO:0007669"/>
    <property type="project" value="UniProtKB-UniRule"/>
</dbReference>
<organism evidence="11 12">
    <name type="scientific">Zestosphaera tikiterensis</name>
    <dbReference type="NCBI Taxonomy" id="1973259"/>
    <lineage>
        <taxon>Archaea</taxon>
        <taxon>Thermoproteota</taxon>
        <taxon>Thermoprotei</taxon>
        <taxon>Desulfurococcales</taxon>
        <taxon>Desulfurococcaceae</taxon>
        <taxon>Zestosphaera</taxon>
    </lineage>
</organism>
<evidence type="ECO:0000256" key="2">
    <source>
        <dbReference type="ARBA" id="ARBA00008045"/>
    </source>
</evidence>
<dbReference type="InterPro" id="IPR002777">
    <property type="entry name" value="PFD_beta-like"/>
</dbReference>
<evidence type="ECO:0000256" key="4">
    <source>
        <dbReference type="ARBA" id="ARBA00016304"/>
    </source>
</evidence>
<evidence type="ECO:0000256" key="6">
    <source>
        <dbReference type="ARBA" id="ARBA00023186"/>
    </source>
</evidence>
<evidence type="ECO:0000256" key="10">
    <source>
        <dbReference type="SAM" id="Coils"/>
    </source>
</evidence>
<evidence type="ECO:0000256" key="3">
    <source>
        <dbReference type="ARBA" id="ARBA00011716"/>
    </source>
</evidence>
<evidence type="ECO:0000256" key="8">
    <source>
        <dbReference type="ARBA" id="ARBA00033461"/>
    </source>
</evidence>
<comment type="subcellular location">
    <subcellularLocation>
        <location evidence="1 9">Cytoplasm</location>
    </subcellularLocation>
</comment>
<dbReference type="GO" id="GO:0005737">
    <property type="term" value="C:cytoplasm"/>
    <property type="evidence" value="ECO:0007669"/>
    <property type="project" value="UniProtKB-SubCell"/>
</dbReference>
<comment type="similarity">
    <text evidence="2 9">Belongs to the prefoldin subunit beta family.</text>
</comment>
<dbReference type="GO" id="GO:0016272">
    <property type="term" value="C:prefoldin complex"/>
    <property type="evidence" value="ECO:0007669"/>
    <property type="project" value="UniProtKB-UniRule"/>
</dbReference>
<dbReference type="InterPro" id="IPR009053">
    <property type="entry name" value="Prefoldin"/>
</dbReference>
<dbReference type="Gene3D" id="1.10.287.370">
    <property type="match status" value="1"/>
</dbReference>
<dbReference type="CDD" id="cd23162">
    <property type="entry name" value="Prefoldin_beta_GimC"/>
    <property type="match status" value="1"/>
</dbReference>
<keyword evidence="5 9" id="KW-0963">Cytoplasm</keyword>
<dbReference type="Pfam" id="PF01920">
    <property type="entry name" value="Prefoldin_2"/>
    <property type="match status" value="1"/>
</dbReference>
<dbReference type="GO" id="GO:0006457">
    <property type="term" value="P:protein folding"/>
    <property type="evidence" value="ECO:0007669"/>
    <property type="project" value="UniProtKB-UniRule"/>
</dbReference>
<comment type="subunit">
    <text evidence="3 9">Heterohexamer of two alpha and four beta subunits.</text>
</comment>
<feature type="coiled-coil region" evidence="10">
    <location>
        <begin position="66"/>
        <end position="100"/>
    </location>
</feature>
<evidence type="ECO:0000313" key="12">
    <source>
        <dbReference type="Proteomes" id="UP000244093"/>
    </source>
</evidence>
<sequence>MAQKIPPELEQTLIKYQQIESQLASVITQKSVVSSELKDIERALNVLQSISAETPVYKNTGFVLVKVGKDEVIKELQERKEELEVRLTSFEKIEETLRKQFEAVKKELEKYRVVPSTASEGG</sequence>
<comment type="function">
    <text evidence="7 9">Molecular chaperone capable of stabilizing a range of proteins. Seems to fulfill an ATP-independent, HSP70-like function in archaeal de novo protein folding.</text>
</comment>
<reference evidence="11" key="2">
    <citation type="journal article" date="2018" name="Syst. Appl. Microbiol.">
        <title>A new symbiotic nanoarchaeote (Candidatus Nanoclepta minutus) and its host (Zestosphaera tikiterensis gen. nov., sp. nov.) from a New Zealand hot spring.</title>
        <authorList>
            <person name="St John E."/>
            <person name="Liu Y."/>
            <person name="Podar M."/>
            <person name="Stott M.B."/>
            <person name="Meneghin J."/>
            <person name="Chen Z."/>
            <person name="Lagutin K."/>
            <person name="Mitchell K."/>
            <person name="Reysenbach A.L."/>
        </authorList>
    </citation>
    <scope>NUCLEOTIDE SEQUENCE [LARGE SCALE GENOMIC DNA]</scope>
    <source>
        <strain evidence="11">NZ3</strain>
    </source>
</reference>
<dbReference type="Proteomes" id="UP000244093">
    <property type="component" value="Unassembled WGS sequence"/>
</dbReference>
<dbReference type="InterPro" id="IPR012713">
    <property type="entry name" value="PfdB"/>
</dbReference>
<evidence type="ECO:0000256" key="9">
    <source>
        <dbReference type="HAMAP-Rule" id="MF_00307"/>
    </source>
</evidence>
<dbReference type="EMBL" id="NBVN01000004">
    <property type="protein sequence ID" value="PUA32454.1"/>
    <property type="molecule type" value="Genomic_DNA"/>
</dbReference>
<keyword evidence="10" id="KW-0175">Coiled coil</keyword>